<dbReference type="Proteomes" id="UP000312032">
    <property type="component" value="Unassembled WGS sequence"/>
</dbReference>
<feature type="transmembrane region" description="Helical" evidence="1">
    <location>
        <begin position="43"/>
        <end position="62"/>
    </location>
</feature>
<evidence type="ECO:0000256" key="1">
    <source>
        <dbReference type="SAM" id="Phobius"/>
    </source>
</evidence>
<proteinExistence type="predicted"/>
<dbReference type="EMBL" id="VDHJ01000004">
    <property type="protein sequence ID" value="TNL98745.1"/>
    <property type="molecule type" value="Genomic_DNA"/>
</dbReference>
<name>A0A5C4U4N5_9CORY</name>
<dbReference type="RefSeq" id="WP_139465173.1">
    <property type="nucleotide sequence ID" value="NZ_VDHJ01000004.1"/>
</dbReference>
<sequence length="91" mass="9415">MGSLWFPIALMVCATILCASAIPSAGREKTSHPLVKEKSPVAVWWFLAAALAYAASCVALMLSLSRGWAIGLAFIGLFTGAAGYVAAGGKR</sequence>
<evidence type="ECO:0000313" key="2">
    <source>
        <dbReference type="EMBL" id="TNL98745.1"/>
    </source>
</evidence>
<keyword evidence="3" id="KW-1185">Reference proteome</keyword>
<keyword evidence="1" id="KW-0812">Transmembrane</keyword>
<organism evidence="2 3">
    <name type="scientific">Corynebacterium tapiri</name>
    <dbReference type="NCBI Taxonomy" id="1448266"/>
    <lineage>
        <taxon>Bacteria</taxon>
        <taxon>Bacillati</taxon>
        <taxon>Actinomycetota</taxon>
        <taxon>Actinomycetes</taxon>
        <taxon>Mycobacteriales</taxon>
        <taxon>Corynebacteriaceae</taxon>
        <taxon>Corynebacterium</taxon>
    </lineage>
</organism>
<accession>A0A5C4U4N5</accession>
<dbReference type="AlphaFoldDB" id="A0A5C4U4N5"/>
<evidence type="ECO:0000313" key="3">
    <source>
        <dbReference type="Proteomes" id="UP000312032"/>
    </source>
</evidence>
<gene>
    <name evidence="2" type="ORF">FHE74_03750</name>
</gene>
<comment type="caution">
    <text evidence="2">The sequence shown here is derived from an EMBL/GenBank/DDBJ whole genome shotgun (WGS) entry which is preliminary data.</text>
</comment>
<keyword evidence="1" id="KW-0472">Membrane</keyword>
<protein>
    <submittedName>
        <fullName evidence="2">Uncharacterized protein</fullName>
    </submittedName>
</protein>
<feature type="transmembrane region" description="Helical" evidence="1">
    <location>
        <begin position="69"/>
        <end position="87"/>
    </location>
</feature>
<reference evidence="2 3" key="1">
    <citation type="submission" date="2019-06" db="EMBL/GenBank/DDBJ databases">
        <authorList>
            <person name="Li J."/>
        </authorList>
    </citation>
    <scope>NUCLEOTIDE SEQUENCE [LARGE SCALE GENOMIC DNA]</scope>
    <source>
        <strain evidence="2 3">LMG 28165</strain>
    </source>
</reference>
<keyword evidence="1" id="KW-1133">Transmembrane helix</keyword>